<accession>A0A396S0A5</accession>
<dbReference type="EMBL" id="QJSA01000003">
    <property type="protein sequence ID" value="RHW22314.1"/>
    <property type="molecule type" value="Genomic_DNA"/>
</dbReference>
<reference evidence="2 3" key="1">
    <citation type="submission" date="2018-06" db="EMBL/GenBank/DDBJ databases">
        <title>Pseudomonas jilinensis sp. nov., isolated from the production water of Jilin Oilfield in China.</title>
        <authorList>
            <person name="Wang J."/>
        </authorList>
    </citation>
    <scope>NUCLEOTIDE SEQUENCE [LARGE SCALE GENOMIC DNA]</scope>
    <source>
        <strain evidence="2 3">JS15-10A1</strain>
    </source>
</reference>
<organism evidence="2 3">
    <name type="scientific">Pseudomonas jilinensis</name>
    <dbReference type="NCBI Taxonomy" id="2078689"/>
    <lineage>
        <taxon>Bacteria</taxon>
        <taxon>Pseudomonadati</taxon>
        <taxon>Pseudomonadota</taxon>
        <taxon>Gammaproteobacteria</taxon>
        <taxon>Pseudomonadales</taxon>
        <taxon>Pseudomonadaceae</taxon>
        <taxon>Pseudomonas</taxon>
    </lineage>
</organism>
<dbReference type="Proteomes" id="UP000265745">
    <property type="component" value="Unassembled WGS sequence"/>
</dbReference>
<dbReference type="RefSeq" id="WP_119700803.1">
    <property type="nucleotide sequence ID" value="NZ_QJSA01000003.1"/>
</dbReference>
<gene>
    <name evidence="2" type="ORF">C2846_04650</name>
</gene>
<feature type="region of interest" description="Disordered" evidence="1">
    <location>
        <begin position="86"/>
        <end position="138"/>
    </location>
</feature>
<keyword evidence="3" id="KW-1185">Reference proteome</keyword>
<name>A0A396S0A5_9PSED</name>
<sequence>MDDTVIVRRKVRSNFTTLPNELIRDPNLSWKALGILVFVLSLPDNFRLRLSHLSKQKKSGRDATRTGLQELQQAGYLRIKRERGERGKFSHTTWLVSDQPEYRDHDSPRSDFPTTVNPTTDNPYSENPTLINKKDKKN</sequence>
<evidence type="ECO:0000313" key="2">
    <source>
        <dbReference type="EMBL" id="RHW22314.1"/>
    </source>
</evidence>
<protein>
    <recommendedName>
        <fullName evidence="4">Helix-turn-helix domain-containing protein</fullName>
    </recommendedName>
</protein>
<dbReference type="AlphaFoldDB" id="A0A396S0A5"/>
<evidence type="ECO:0000313" key="3">
    <source>
        <dbReference type="Proteomes" id="UP000265745"/>
    </source>
</evidence>
<feature type="compositionally biased region" description="Polar residues" evidence="1">
    <location>
        <begin position="112"/>
        <end position="130"/>
    </location>
</feature>
<feature type="compositionally biased region" description="Basic and acidic residues" evidence="1">
    <location>
        <begin position="100"/>
        <end position="109"/>
    </location>
</feature>
<evidence type="ECO:0000256" key="1">
    <source>
        <dbReference type="SAM" id="MobiDB-lite"/>
    </source>
</evidence>
<evidence type="ECO:0008006" key="4">
    <source>
        <dbReference type="Google" id="ProtNLM"/>
    </source>
</evidence>
<comment type="caution">
    <text evidence="2">The sequence shown here is derived from an EMBL/GenBank/DDBJ whole genome shotgun (WGS) entry which is preliminary data.</text>
</comment>
<dbReference type="OrthoDB" id="9149570at2"/>
<proteinExistence type="predicted"/>